<dbReference type="SMART" id="SM00387">
    <property type="entry name" value="HATPase_c"/>
    <property type="match status" value="1"/>
</dbReference>
<feature type="domain" description="Histidine kinase" evidence="14">
    <location>
        <begin position="125"/>
        <end position="336"/>
    </location>
</feature>
<dbReference type="GO" id="GO:0016301">
    <property type="term" value="F:kinase activity"/>
    <property type="evidence" value="ECO:0007669"/>
    <property type="project" value="UniProtKB-KW"/>
</dbReference>
<dbReference type="PANTHER" id="PTHR45453">
    <property type="entry name" value="PHOSPHATE REGULON SENSOR PROTEIN PHOR"/>
    <property type="match status" value="1"/>
</dbReference>
<feature type="transmembrane region" description="Helical" evidence="13">
    <location>
        <begin position="12"/>
        <end position="36"/>
    </location>
</feature>
<comment type="catalytic activity">
    <reaction evidence="1">
        <text>ATP + protein L-histidine = ADP + protein N-phospho-L-histidine.</text>
        <dbReference type="EC" id="2.7.13.3"/>
    </reaction>
</comment>
<evidence type="ECO:0000256" key="13">
    <source>
        <dbReference type="SAM" id="Phobius"/>
    </source>
</evidence>
<evidence type="ECO:0000256" key="6">
    <source>
        <dbReference type="ARBA" id="ARBA00022692"/>
    </source>
</evidence>
<keyword evidence="12 13" id="KW-0472">Membrane</keyword>
<dbReference type="EMBL" id="JAGIKX010000043">
    <property type="protein sequence ID" value="MBP2258945.1"/>
    <property type="molecule type" value="Genomic_DNA"/>
</dbReference>
<keyword evidence="5" id="KW-0808">Transferase</keyword>
<dbReference type="Proteomes" id="UP001519294">
    <property type="component" value="Unassembled WGS sequence"/>
</dbReference>
<dbReference type="PRINTS" id="PR00344">
    <property type="entry name" value="BCTRLSENSOR"/>
</dbReference>
<evidence type="ECO:0000256" key="10">
    <source>
        <dbReference type="ARBA" id="ARBA00022989"/>
    </source>
</evidence>
<keyword evidence="11" id="KW-0902">Two-component regulatory system</keyword>
<evidence type="ECO:0000256" key="4">
    <source>
        <dbReference type="ARBA" id="ARBA00022475"/>
    </source>
</evidence>
<dbReference type="Gene3D" id="3.30.565.10">
    <property type="entry name" value="Histidine kinase-like ATPase, C-terminal domain"/>
    <property type="match status" value="1"/>
</dbReference>
<dbReference type="PROSITE" id="PS50109">
    <property type="entry name" value="HIS_KIN"/>
    <property type="match status" value="1"/>
</dbReference>
<comment type="subcellular location">
    <subcellularLocation>
        <location evidence="2">Cell membrane</location>
        <topology evidence="2">Multi-pass membrane protein</topology>
    </subcellularLocation>
</comment>
<keyword evidence="10 13" id="KW-1133">Transmembrane helix</keyword>
<evidence type="ECO:0000256" key="3">
    <source>
        <dbReference type="ARBA" id="ARBA00012438"/>
    </source>
</evidence>
<evidence type="ECO:0000313" key="16">
    <source>
        <dbReference type="Proteomes" id="UP001519294"/>
    </source>
</evidence>
<dbReference type="RefSeq" id="WP_226981390.1">
    <property type="nucleotide sequence ID" value="NZ_JAGIKX010000043.1"/>
</dbReference>
<comment type="caution">
    <text evidence="15">The sequence shown here is derived from an EMBL/GenBank/DDBJ whole genome shotgun (WGS) entry which is preliminary data.</text>
</comment>
<keyword evidence="7" id="KW-0547">Nucleotide-binding</keyword>
<evidence type="ECO:0000256" key="2">
    <source>
        <dbReference type="ARBA" id="ARBA00004651"/>
    </source>
</evidence>
<evidence type="ECO:0000259" key="14">
    <source>
        <dbReference type="PROSITE" id="PS50109"/>
    </source>
</evidence>
<accession>A0ABS4SBS3</accession>
<gene>
    <name evidence="15" type="ORF">J2Z81_002933</name>
</gene>
<feature type="transmembrane region" description="Helical" evidence="13">
    <location>
        <begin position="42"/>
        <end position="62"/>
    </location>
</feature>
<dbReference type="InterPro" id="IPR050351">
    <property type="entry name" value="BphY/WalK/GraS-like"/>
</dbReference>
<dbReference type="PANTHER" id="PTHR45453:SF2">
    <property type="entry name" value="HISTIDINE KINASE"/>
    <property type="match status" value="1"/>
</dbReference>
<proteinExistence type="predicted"/>
<evidence type="ECO:0000313" key="15">
    <source>
        <dbReference type="EMBL" id="MBP2258945.1"/>
    </source>
</evidence>
<keyword evidence="8 15" id="KW-0418">Kinase</keyword>
<dbReference type="InterPro" id="IPR003594">
    <property type="entry name" value="HATPase_dom"/>
</dbReference>
<dbReference type="InterPro" id="IPR036890">
    <property type="entry name" value="HATPase_C_sf"/>
</dbReference>
<dbReference type="InterPro" id="IPR004358">
    <property type="entry name" value="Sig_transdc_His_kin-like_C"/>
</dbReference>
<dbReference type="SUPFAM" id="SSF55874">
    <property type="entry name" value="ATPase domain of HSP90 chaperone/DNA topoisomerase II/histidine kinase"/>
    <property type="match status" value="1"/>
</dbReference>
<protein>
    <recommendedName>
        <fullName evidence="3">histidine kinase</fullName>
        <ecNumber evidence="3">2.7.13.3</ecNumber>
    </recommendedName>
</protein>
<reference evidence="15 16" key="1">
    <citation type="submission" date="2021-03" db="EMBL/GenBank/DDBJ databases">
        <title>Genomic Encyclopedia of Type Strains, Phase IV (KMG-IV): sequencing the most valuable type-strain genomes for metagenomic binning, comparative biology and taxonomic classification.</title>
        <authorList>
            <person name="Goeker M."/>
        </authorList>
    </citation>
    <scope>NUCLEOTIDE SEQUENCE [LARGE SCALE GENOMIC DNA]</scope>
    <source>
        <strain evidence="15 16">DSM 25790</strain>
    </source>
</reference>
<name>A0ABS4SBS3_9BACI</name>
<evidence type="ECO:0000256" key="11">
    <source>
        <dbReference type="ARBA" id="ARBA00023012"/>
    </source>
</evidence>
<keyword evidence="16" id="KW-1185">Reference proteome</keyword>
<dbReference type="Pfam" id="PF02518">
    <property type="entry name" value="HATPase_c"/>
    <property type="match status" value="1"/>
</dbReference>
<keyword evidence="6 13" id="KW-0812">Transmembrane</keyword>
<dbReference type="InterPro" id="IPR005467">
    <property type="entry name" value="His_kinase_dom"/>
</dbReference>
<dbReference type="EC" id="2.7.13.3" evidence="3"/>
<evidence type="ECO:0000256" key="8">
    <source>
        <dbReference type="ARBA" id="ARBA00022777"/>
    </source>
</evidence>
<keyword evidence="9" id="KW-0067">ATP-binding</keyword>
<evidence type="ECO:0000256" key="1">
    <source>
        <dbReference type="ARBA" id="ARBA00000085"/>
    </source>
</evidence>
<keyword evidence="4" id="KW-1003">Cell membrane</keyword>
<sequence>MKDFLKDQLPFILFFYSQCTIIIGIAQLSTFITKAAMSTETIIYLFILPTFFLVAFLLYRYYKFREFYTTIRSNMGSTDDSWFPEPANRLLDNIKLYHDKQTAHYTEEINQLERQKQLEFHFMQQWVHQMKTPISVLHLIIQKEKLNLPEAFHHSVQEEIERLQRGLDLALYQSRLQKFDRDFHVQQISLKQVATEVIQEFKSSFIRNQVFPALAIDESYVVATDPKWLKFVLSQIVSNAIKYSKESSENITFTAAANEKVLQLNIQDTGCGIPSQDIQRVFDPFFTGLNGRTFRESTGMGLYLSKEICDALGHNLIIHSEQDKGTTVTIIFSHAKI</sequence>
<evidence type="ECO:0000256" key="7">
    <source>
        <dbReference type="ARBA" id="ARBA00022741"/>
    </source>
</evidence>
<evidence type="ECO:0000256" key="9">
    <source>
        <dbReference type="ARBA" id="ARBA00022840"/>
    </source>
</evidence>
<organism evidence="15 16">
    <name type="scientific">Virgibacillus alimentarius</name>
    <dbReference type="NCBI Taxonomy" id="698769"/>
    <lineage>
        <taxon>Bacteria</taxon>
        <taxon>Bacillati</taxon>
        <taxon>Bacillota</taxon>
        <taxon>Bacilli</taxon>
        <taxon>Bacillales</taxon>
        <taxon>Bacillaceae</taxon>
        <taxon>Virgibacillus</taxon>
    </lineage>
</organism>
<evidence type="ECO:0000256" key="12">
    <source>
        <dbReference type="ARBA" id="ARBA00023136"/>
    </source>
</evidence>
<evidence type="ECO:0000256" key="5">
    <source>
        <dbReference type="ARBA" id="ARBA00022679"/>
    </source>
</evidence>